<evidence type="ECO:0000256" key="6">
    <source>
        <dbReference type="ARBA" id="ARBA00022776"/>
    </source>
</evidence>
<gene>
    <name evidence="18" type="ORF">R3P38DRAFT_3303839</name>
</gene>
<evidence type="ECO:0000256" key="7">
    <source>
        <dbReference type="ARBA" id="ARBA00022840"/>
    </source>
</evidence>
<dbReference type="SUPFAM" id="SSF52151">
    <property type="entry name" value="FabD/lysophospholipase-like"/>
    <property type="match status" value="1"/>
</dbReference>
<dbReference type="InterPro" id="IPR027417">
    <property type="entry name" value="P-loop_NTPase"/>
</dbReference>
<comment type="caution">
    <text evidence="18">The sequence shown here is derived from an EMBL/GenBank/DDBJ whole genome shotgun (WGS) entry which is preliminary data.</text>
</comment>
<keyword evidence="7" id="KW-0067">ATP-binding</keyword>
<keyword evidence="12 13" id="KW-0378">Hydrolase</keyword>
<feature type="compositionally biased region" description="Acidic residues" evidence="15">
    <location>
        <begin position="1250"/>
        <end position="1262"/>
    </location>
</feature>
<keyword evidence="16" id="KW-0812">Transmembrane</keyword>
<dbReference type="InterPro" id="IPR036277">
    <property type="entry name" value="SMC_hinge_sf"/>
</dbReference>
<evidence type="ECO:0000256" key="10">
    <source>
        <dbReference type="ARBA" id="ARBA00023242"/>
    </source>
</evidence>
<keyword evidence="8 14" id="KW-0175">Coiled coil</keyword>
<dbReference type="InterPro" id="IPR010935">
    <property type="entry name" value="SMC_hinge"/>
</dbReference>
<dbReference type="Pfam" id="PF06470">
    <property type="entry name" value="SMC_hinge"/>
    <property type="match status" value="1"/>
</dbReference>
<dbReference type="Proteomes" id="UP001362999">
    <property type="component" value="Unassembled WGS sequence"/>
</dbReference>
<evidence type="ECO:0000256" key="16">
    <source>
        <dbReference type="SAM" id="Phobius"/>
    </source>
</evidence>
<evidence type="ECO:0000256" key="4">
    <source>
        <dbReference type="ARBA" id="ARBA00022618"/>
    </source>
</evidence>
<evidence type="ECO:0000256" key="12">
    <source>
        <dbReference type="PROSITE-ProRule" id="PRU00555"/>
    </source>
</evidence>
<feature type="compositionally biased region" description="Basic residues" evidence="15">
    <location>
        <begin position="1213"/>
        <end position="1223"/>
    </location>
</feature>
<feature type="compositionally biased region" description="Acidic residues" evidence="15">
    <location>
        <begin position="1176"/>
        <end position="1190"/>
    </location>
</feature>
<feature type="coiled-coil region" evidence="14">
    <location>
        <begin position="2077"/>
        <end position="2111"/>
    </location>
</feature>
<dbReference type="SUPFAM" id="SSF75553">
    <property type="entry name" value="Smc hinge domain"/>
    <property type="match status" value="1"/>
</dbReference>
<feature type="compositionally biased region" description="Basic residues" evidence="15">
    <location>
        <begin position="1266"/>
        <end position="1276"/>
    </location>
</feature>
<evidence type="ECO:0000256" key="8">
    <source>
        <dbReference type="ARBA" id="ARBA00023054"/>
    </source>
</evidence>
<keyword evidence="16" id="KW-0472">Membrane</keyword>
<organism evidence="18 19">
    <name type="scientific">Favolaschia claudopus</name>
    <dbReference type="NCBI Taxonomy" id="2862362"/>
    <lineage>
        <taxon>Eukaryota</taxon>
        <taxon>Fungi</taxon>
        <taxon>Dikarya</taxon>
        <taxon>Basidiomycota</taxon>
        <taxon>Agaricomycotina</taxon>
        <taxon>Agaricomycetes</taxon>
        <taxon>Agaricomycetidae</taxon>
        <taxon>Agaricales</taxon>
        <taxon>Marasmiineae</taxon>
        <taxon>Mycenaceae</taxon>
        <taxon>Favolaschia</taxon>
    </lineage>
</organism>
<dbReference type="SUPFAM" id="SSF57997">
    <property type="entry name" value="Tropomyosin"/>
    <property type="match status" value="1"/>
</dbReference>
<dbReference type="Gene3D" id="3.40.1090.10">
    <property type="entry name" value="Cytosolic phospholipase A2 catalytic domain"/>
    <property type="match status" value="1"/>
</dbReference>
<keyword evidence="12 13" id="KW-0443">Lipid metabolism</keyword>
<feature type="compositionally biased region" description="Acidic residues" evidence="15">
    <location>
        <begin position="1281"/>
        <end position="1294"/>
    </location>
</feature>
<dbReference type="EMBL" id="JAWWNJ010000004">
    <property type="protein sequence ID" value="KAK7057280.1"/>
    <property type="molecule type" value="Genomic_DNA"/>
</dbReference>
<comment type="subcellular location">
    <subcellularLocation>
        <location evidence="1">Nucleus</location>
    </subcellularLocation>
</comment>
<evidence type="ECO:0000256" key="9">
    <source>
        <dbReference type="ARBA" id="ARBA00023067"/>
    </source>
</evidence>
<dbReference type="SMART" id="SM00022">
    <property type="entry name" value="PLAc"/>
    <property type="match status" value="1"/>
</dbReference>
<comment type="similarity">
    <text evidence="3 13">Belongs to the lysophospholipase family.</text>
</comment>
<evidence type="ECO:0000313" key="19">
    <source>
        <dbReference type="Proteomes" id="UP001362999"/>
    </source>
</evidence>
<evidence type="ECO:0000256" key="14">
    <source>
        <dbReference type="SAM" id="Coils"/>
    </source>
</evidence>
<reference evidence="18 19" key="1">
    <citation type="journal article" date="2024" name="J Genomics">
        <title>Draft genome sequencing and assembly of Favolaschia claudopus CIRM-BRFM 2984 isolated from oak limbs.</title>
        <authorList>
            <person name="Navarro D."/>
            <person name="Drula E."/>
            <person name="Chaduli D."/>
            <person name="Cazenave R."/>
            <person name="Ahrendt S."/>
            <person name="Wang J."/>
            <person name="Lipzen A."/>
            <person name="Daum C."/>
            <person name="Barry K."/>
            <person name="Grigoriev I.V."/>
            <person name="Favel A."/>
            <person name="Rosso M.N."/>
            <person name="Martin F."/>
        </authorList>
    </citation>
    <scope>NUCLEOTIDE SEQUENCE [LARGE SCALE GENOMIC DNA]</scope>
    <source>
        <strain evidence="18 19">CIRM-BRFM 2984</strain>
    </source>
</reference>
<dbReference type="PROSITE" id="PS51210">
    <property type="entry name" value="PLA2C"/>
    <property type="match status" value="1"/>
</dbReference>
<evidence type="ECO:0000256" key="11">
    <source>
        <dbReference type="ARBA" id="ARBA00023306"/>
    </source>
</evidence>
<evidence type="ECO:0000313" key="18">
    <source>
        <dbReference type="EMBL" id="KAK7057280.1"/>
    </source>
</evidence>
<dbReference type="Gene3D" id="3.30.70.1620">
    <property type="match status" value="1"/>
</dbReference>
<proteinExistence type="inferred from homology"/>
<dbReference type="Gene3D" id="3.40.50.300">
    <property type="entry name" value="P-loop containing nucleotide triphosphate hydrolases"/>
    <property type="match status" value="2"/>
</dbReference>
<feature type="compositionally biased region" description="Acidic residues" evidence="15">
    <location>
        <begin position="2309"/>
        <end position="2323"/>
    </location>
</feature>
<dbReference type="InterPro" id="IPR016035">
    <property type="entry name" value="Acyl_Trfase/lysoPLipase"/>
</dbReference>
<dbReference type="InterPro" id="IPR003395">
    <property type="entry name" value="RecF/RecN/SMC_N"/>
</dbReference>
<feature type="region of interest" description="Disordered" evidence="15">
    <location>
        <begin position="2303"/>
        <end position="2366"/>
    </location>
</feature>
<dbReference type="PANTHER" id="PTHR18937">
    <property type="entry name" value="STRUCTURAL MAINTENANCE OF CHROMOSOMES SMC FAMILY MEMBER"/>
    <property type="match status" value="1"/>
</dbReference>
<evidence type="ECO:0000259" key="17">
    <source>
        <dbReference type="PROSITE" id="PS51210"/>
    </source>
</evidence>
<feature type="region of interest" description="Disordered" evidence="15">
    <location>
        <begin position="1120"/>
        <end position="1378"/>
    </location>
</feature>
<comment type="catalytic activity">
    <reaction evidence="13">
        <text>a 1-acyl-sn-glycero-3-phosphocholine + H2O = sn-glycerol 3-phosphocholine + a fatty acid + H(+)</text>
        <dbReference type="Rhea" id="RHEA:15177"/>
        <dbReference type="ChEBI" id="CHEBI:15377"/>
        <dbReference type="ChEBI" id="CHEBI:15378"/>
        <dbReference type="ChEBI" id="CHEBI:16870"/>
        <dbReference type="ChEBI" id="CHEBI:28868"/>
        <dbReference type="ChEBI" id="CHEBI:58168"/>
        <dbReference type="EC" id="3.1.1.5"/>
    </reaction>
</comment>
<dbReference type="GO" id="GO:0009395">
    <property type="term" value="P:phospholipid catabolic process"/>
    <property type="evidence" value="ECO:0007669"/>
    <property type="project" value="InterPro"/>
</dbReference>
<feature type="domain" description="PLA2c" evidence="17">
    <location>
        <begin position="36"/>
        <end position="611"/>
    </location>
</feature>
<keyword evidence="4" id="KW-0132">Cell division</keyword>
<dbReference type="Pfam" id="PF02463">
    <property type="entry name" value="SMC_N"/>
    <property type="match status" value="1"/>
</dbReference>
<evidence type="ECO:0000256" key="15">
    <source>
        <dbReference type="SAM" id="MobiDB-lite"/>
    </source>
</evidence>
<name>A0AAW0E2H6_9AGAR</name>
<feature type="region of interest" description="Disordered" evidence="15">
    <location>
        <begin position="793"/>
        <end position="858"/>
    </location>
</feature>
<dbReference type="FunFam" id="3.40.50.300:FF:000585">
    <property type="entry name" value="Structural maintenance of chromosomes 4"/>
    <property type="match status" value="1"/>
</dbReference>
<feature type="compositionally biased region" description="Basic and acidic residues" evidence="15">
    <location>
        <begin position="2337"/>
        <end position="2350"/>
    </location>
</feature>
<keyword evidence="5" id="KW-0547">Nucleotide-binding</keyword>
<feature type="compositionally biased region" description="Low complexity" evidence="15">
    <location>
        <begin position="1314"/>
        <end position="1341"/>
    </location>
</feature>
<feature type="coiled-coil region" evidence="14">
    <location>
        <begin position="1577"/>
        <end position="1707"/>
    </location>
</feature>
<keyword evidence="19" id="KW-1185">Reference proteome</keyword>
<feature type="compositionally biased region" description="Basic and acidic residues" evidence="15">
    <location>
        <begin position="1224"/>
        <end position="1234"/>
    </location>
</feature>
<dbReference type="EC" id="3.1.1.5" evidence="13"/>
<keyword evidence="11" id="KW-0131">Cell cycle</keyword>
<feature type="compositionally biased region" description="Polar residues" evidence="15">
    <location>
        <begin position="2353"/>
        <end position="2362"/>
    </location>
</feature>
<feature type="compositionally biased region" description="Low complexity" evidence="15">
    <location>
        <begin position="1123"/>
        <end position="1138"/>
    </location>
</feature>
<evidence type="ECO:0000256" key="1">
    <source>
        <dbReference type="ARBA" id="ARBA00004123"/>
    </source>
</evidence>
<keyword evidence="12 13" id="KW-0442">Lipid degradation</keyword>
<dbReference type="InterPro" id="IPR002642">
    <property type="entry name" value="LysoPLipase_cat_dom"/>
</dbReference>
<protein>
    <recommendedName>
        <fullName evidence="13">Lysophospholipase</fullName>
        <ecNumber evidence="13">3.1.1.5</ecNumber>
    </recommendedName>
</protein>
<feature type="compositionally biased region" description="Polar residues" evidence="15">
    <location>
        <begin position="1723"/>
        <end position="1732"/>
    </location>
</feature>
<dbReference type="GO" id="GO:0000796">
    <property type="term" value="C:condensin complex"/>
    <property type="evidence" value="ECO:0007669"/>
    <property type="project" value="TreeGrafter"/>
</dbReference>
<evidence type="ECO:0000256" key="3">
    <source>
        <dbReference type="ARBA" id="ARBA00008780"/>
    </source>
</evidence>
<keyword evidence="10" id="KW-0539">Nucleus</keyword>
<sequence length="2589" mass="288917">MLALLLALVGSVLSLDPLTLPSQSNVTDYAPSMNVECPDFSTTSLIRQFSPQNQTLHPSEVQYVNSRLNTTVQDAWNTWLGDGSKLSYNLSAFQGLFPKVGLAIPGGGLRAAQYGAGCLSGLDARNESSKAAGTGGLLQVASYMTGLSGGSWVTGSLFFNNWPTVKDVVFGNGADLDGWKLDLPFASPDGDNVFSTDNQYFYGSILWSVIAKAQAGIDTSITDPWARMISYHFLNQTNRKNFFTNDTAHGAGQLWSDIPKIPAFQQQLTPVPLIVADSRPSGSNLTTALGPESVVYEISPFEIASFDPQLSVGMNLSYAGTHLSNGKAENGSACVRGFDQAGFIMGSSASLFNQIFDFAHNTLQGFSSSDSDKIIYVLQRQLRSVRTRGDDVANWPNPFNGLKSDTYQDTKATWIELIDGASNGENVPYGPLFVKSRALDVIVTLEGSADDPNNWPNGTGPIQTASRLSSILRSTHQQFPPIPQTAGDWISTGVRQRATFFGCDPKQTPAEWPLVIYLPNAPPITGDDPVTNTGTFTLTYPLKHTQLFLDQVHFNTISGFTPNANTPDPNFGICLQCAAVDRARTRVNPVVPRSSICSQCFQQYCFDPQNPPSQAELPNRKLTFKDPTPQGLSKVEGFLNTNKFRLLGGLIGLIVFIALLSVGLIWWKKRRDKQIQYSQVKNFHDDNDTTALWAQGRGQRYSDYHAEAYLSPGIPVMGSSPVSIRRMMPTSVSASVPVKAAQHNLPYWQVEDNAKPRATDGAPSMAISIGGRFAASEYRDLTHTTFAYSNRSVRMKAARKPSGTKAARKTESQDDVQTPQSSSETSDSDSDESESISASENSEAEQQQEDDDSSEDEDVQIIERPLPLPVIEILDDTPPMLPIQIPQPPDDLVAAVEKLSLSTTNLRWVKTVRASPLPSITVTFNLANSDLPPYHASISCAECPLCTKAMLETHLCQDHPEVQTVWEENDEALGLILVLPDMNPQVSRSHREKYGPTARFPFLPAKSEYGGTDLHYSVRFGGPKIYDLLGTLPMERYGVLAWTVLDKEEEIFESDDIPDEHKVMHALWARNFFIANYFEGAKGFLDEYWKIIRLAAGWDALRYWLITRFTRDHKLNSKTNLVATTMPPRRSSRSTRASLEPQAEPLPAKRKRDSDANEKENVSKSKSRSKAKALEEIPESDVDDEEDEDSPPPVKKSRPSLDADSDEEEFRPKPRKASGKGRAVKKEVDEDVPTRKAKRATSSKATAEVSEVEEAANSDDEDVKPKAKRGAPRSRRVAPVSDDDSDEEMSDFEDEKPAKKSRAKRTSAKPKPKAAPSKPKSRSSVPPSPAVESRSAPAPSVNAAIEEEDDEEEGPLIFNPPPMPTPSQTMQPVVEEPSGPKSRLVIHKLALVNFKSYAGRQEIGPFHKSFSAIVGPNGSGKSNTIDALLFVFGYRASKMRQGKLSELIHNSARYPDLDECSVEVHFREIVDLPGPDAFEVVPDSQLVVTRTAFKNNSSRYTINKRTSNFTEVQALLKGRGIDLDHKRFLILQGEVESIAQMKPKGSTEHEDGLLEYLEDIIGTSSYVEPISESLAQIEVLQEERASKMQRLRIVEKEKNALEDKKKEAENYLRLKNEKVRAESRLWQWYLWKSFIAEEESLRDVEQYTKDLADERERNKDDVAHVEALKESYEKREAAYKEVQEAAAAAIQELAEHEKEEVEFKERRKHVSAKSKKLKKSLAEDTNAQTQAEHTVEDSVEKIAKEKKKLDSFEASLVEEEKILEGIRDSLKDKTQVFHDQIESKQKDLQPWTTKIDDKNAEIDVAKSERDALSKKAKAAQDATEEASNALEQLQTEQKAKLAQQEKCRAEKKTQQTAMASVEKQLKDAQTELIECRNKASSARQKVVEARNSLAEKTSQNKVVDGLTRFKNAGRITGFHGRLGNLGTIPDKYDIAISTACSGLHHMVVDKVEQAQSCIQHLRDQNLGRATFTVLEKLRPDGMDKIPTPENVPRLFDLVQPKDERFAKAFYKALGNTLVANDMEQANRIAFGARRWRVVTLAGQLIETTGAMSGGGNQPARGAMSSKFAPEAVPPEVLRGLEQDSAEAERRLEKATNEVQTAQTELDRLKRAIPETDTAFQKLVLDIEVGKRRLSEAEKLCQKDLTKPNTGDVTRVAKLDQDIDKYEAQLEELQDKASKIEQAIQELERKILEVGGSKLLTQRSKVDGIRLHINLANDEITKAEVAKAKAEKDLVKLAKSIETDSATVKDVEEELKTLDDDIKDLTAFITKHKDNVELEQKLTEAVRIAKENTANVEHWREQLETLKLDEIEDDDDDEEEEDNAPEPSADTNTAAEGEEVKMEEHERESKQTRARTPSSQLHTYSAEELSRFKKRDMITDVELLDEKLKRMKPNLEVLEEYKEREKQFFERAHDLEMTTKQRDAEKQKYEGLRKRRLDEFMAGFSLISLKLKEMYQMITLGGNAELELVDSMDPFSEGIIFSVMPPKKSWKNISNLSGGEKTLSSLALVFALHVFKPTPLYFMDEIDAALDFRNVSIVANYIKDRTKNAQFIIISLRNDMFELSHRLIGIYKTANATQSTHISIDLMDDL</sequence>
<accession>A0AAW0E2H6</accession>
<feature type="compositionally biased region" description="Basic residues" evidence="15">
    <location>
        <begin position="1299"/>
        <end position="1312"/>
    </location>
</feature>
<evidence type="ECO:0000256" key="13">
    <source>
        <dbReference type="RuleBase" id="RU362103"/>
    </source>
</evidence>
<feature type="compositionally biased region" description="Acidic residues" evidence="15">
    <location>
        <begin position="1345"/>
        <end position="1354"/>
    </location>
</feature>
<dbReference type="GO" id="GO:0004622">
    <property type="term" value="F:phosphatidylcholine lysophospholipase activity"/>
    <property type="evidence" value="ECO:0007669"/>
    <property type="project" value="UniProtKB-EC"/>
</dbReference>
<feature type="compositionally biased region" description="Acidic residues" evidence="15">
    <location>
        <begin position="842"/>
        <end position="858"/>
    </location>
</feature>
<keyword evidence="6" id="KW-0498">Mitosis</keyword>
<dbReference type="FunFam" id="3.40.50.300:FF:000481">
    <property type="entry name" value="Structural maintenance of chromosomes 4"/>
    <property type="match status" value="1"/>
</dbReference>
<dbReference type="GO" id="GO:0005524">
    <property type="term" value="F:ATP binding"/>
    <property type="evidence" value="ECO:0007669"/>
    <property type="project" value="UniProtKB-KW"/>
</dbReference>
<evidence type="ECO:0000256" key="2">
    <source>
        <dbReference type="ARBA" id="ARBA00006005"/>
    </source>
</evidence>
<dbReference type="PANTHER" id="PTHR18937:SF172">
    <property type="entry name" value="STRUCTURAL MAINTENANCE OF CHROMOSOMES PROTEIN"/>
    <property type="match status" value="1"/>
</dbReference>
<comment type="similarity">
    <text evidence="2">Belongs to the SMC family. SMC4 subfamily.</text>
</comment>
<dbReference type="SUPFAM" id="SSF52540">
    <property type="entry name" value="P-loop containing nucleoside triphosphate hydrolases"/>
    <property type="match status" value="1"/>
</dbReference>
<dbReference type="GO" id="GO:0051301">
    <property type="term" value="P:cell division"/>
    <property type="evidence" value="ECO:0007669"/>
    <property type="project" value="UniProtKB-KW"/>
</dbReference>
<feature type="region of interest" description="Disordered" evidence="15">
    <location>
        <begin position="1714"/>
        <end position="1736"/>
    </location>
</feature>
<dbReference type="Pfam" id="PF01735">
    <property type="entry name" value="PLA2_B"/>
    <property type="match status" value="1"/>
</dbReference>
<dbReference type="GO" id="GO:0005634">
    <property type="term" value="C:nucleus"/>
    <property type="evidence" value="ECO:0007669"/>
    <property type="project" value="UniProtKB-SubCell"/>
</dbReference>
<feature type="coiled-coil region" evidence="14">
    <location>
        <begin position="1795"/>
        <end position="1885"/>
    </location>
</feature>
<dbReference type="GO" id="GO:0007076">
    <property type="term" value="P:mitotic chromosome condensation"/>
    <property type="evidence" value="ECO:0007669"/>
    <property type="project" value="TreeGrafter"/>
</dbReference>
<evidence type="ECO:0000256" key="5">
    <source>
        <dbReference type="ARBA" id="ARBA00022741"/>
    </source>
</evidence>
<keyword evidence="16" id="KW-1133">Transmembrane helix</keyword>
<dbReference type="Gene3D" id="1.20.1060.20">
    <property type="match status" value="1"/>
</dbReference>
<keyword evidence="9" id="KW-0226">DNA condensation</keyword>
<dbReference type="SMART" id="SM00968">
    <property type="entry name" value="SMC_hinge"/>
    <property type="match status" value="1"/>
</dbReference>
<feature type="compositionally biased region" description="Basic and acidic residues" evidence="15">
    <location>
        <begin position="1152"/>
        <end position="1163"/>
    </location>
</feature>
<feature type="transmembrane region" description="Helical" evidence="16">
    <location>
        <begin position="646"/>
        <end position="667"/>
    </location>
</feature>